<dbReference type="InterPro" id="IPR046541">
    <property type="entry name" value="DUF6606"/>
</dbReference>
<evidence type="ECO:0000313" key="3">
    <source>
        <dbReference type="Proteomes" id="UP000517252"/>
    </source>
</evidence>
<gene>
    <name evidence="2" type="ORF">TASIC1_0015024600</name>
</gene>
<dbReference type="EMBL" id="BLZH01000015">
    <property type="protein sequence ID" value="GFP60077.1"/>
    <property type="molecule type" value="Genomic_DNA"/>
</dbReference>
<dbReference type="Pfam" id="PF20255">
    <property type="entry name" value="DUF6606"/>
    <property type="match status" value="1"/>
</dbReference>
<accession>A0A6V8R4W1</accession>
<dbReference type="AlphaFoldDB" id="A0A6V8R4W1"/>
<organism evidence="2 3">
    <name type="scientific">Trichoderma asperellum</name>
    <name type="common">Filamentous fungus</name>
    <dbReference type="NCBI Taxonomy" id="101201"/>
    <lineage>
        <taxon>Eukaryota</taxon>
        <taxon>Fungi</taxon>
        <taxon>Dikarya</taxon>
        <taxon>Ascomycota</taxon>
        <taxon>Pezizomycotina</taxon>
        <taxon>Sordariomycetes</taxon>
        <taxon>Hypocreomycetidae</taxon>
        <taxon>Hypocreales</taxon>
        <taxon>Hypocreaceae</taxon>
        <taxon>Trichoderma</taxon>
    </lineage>
</organism>
<reference evidence="2 3" key="1">
    <citation type="submission" date="2020-07" db="EMBL/GenBank/DDBJ databases">
        <title>Trichoderma asperellum IC-1 whole genome shotgun sequence.</title>
        <authorList>
            <person name="Kanamasa S."/>
            <person name="Takahashi H."/>
        </authorList>
    </citation>
    <scope>NUCLEOTIDE SEQUENCE [LARGE SCALE GENOMIC DNA]</scope>
    <source>
        <strain evidence="2 3">IC-1</strain>
    </source>
</reference>
<sequence length="296" mass="33582">MLRYFAQIKPQDVLILYVIEQNAAILIRHETNENGQDSIIIESFETSPATEHVLAADNALQWDFPGRSVRLSLAEFNDKNLQETLASFLERASMESIHSLQAQARKAGRAVSELRDTSDPALITQMLMAILEAIGNFAKVPTLRKRVRDDVNLLEAASLPWRRLPFWLVLRVAAHRQLGIALGQSGRACYKLLMSIFFANLLQDATTFLLATVKDRTKSIRLINEINKPEPEPEPEPELIVTLRTKLCRRMVKIDREKIHLQTHKDAFESFFNNAAPTIKSSIEFANSSLCRISME</sequence>
<name>A0A6V8R4W1_TRIAP</name>
<evidence type="ECO:0000313" key="2">
    <source>
        <dbReference type="EMBL" id="GFP60077.1"/>
    </source>
</evidence>
<evidence type="ECO:0000259" key="1">
    <source>
        <dbReference type="Pfam" id="PF20255"/>
    </source>
</evidence>
<protein>
    <recommendedName>
        <fullName evidence="1">DUF6606 domain-containing protein</fullName>
    </recommendedName>
</protein>
<dbReference type="OrthoDB" id="3182339at2759"/>
<feature type="domain" description="DUF6606" evidence="1">
    <location>
        <begin position="4"/>
        <end position="203"/>
    </location>
</feature>
<comment type="caution">
    <text evidence="2">The sequence shown here is derived from an EMBL/GenBank/DDBJ whole genome shotgun (WGS) entry which is preliminary data.</text>
</comment>
<proteinExistence type="predicted"/>
<dbReference type="Proteomes" id="UP000517252">
    <property type="component" value="Unassembled WGS sequence"/>
</dbReference>